<evidence type="ECO:0000256" key="11">
    <source>
        <dbReference type="ARBA" id="ARBA00023136"/>
    </source>
</evidence>
<feature type="transmembrane region" description="Helical" evidence="13">
    <location>
        <begin position="139"/>
        <end position="160"/>
    </location>
</feature>
<dbReference type="GO" id="GO:0020037">
    <property type="term" value="F:heme binding"/>
    <property type="evidence" value="ECO:0007669"/>
    <property type="project" value="TreeGrafter"/>
</dbReference>
<evidence type="ECO:0000256" key="12">
    <source>
        <dbReference type="ARBA" id="ARBA00037975"/>
    </source>
</evidence>
<gene>
    <name evidence="15" type="ORF">GJQ55_13230</name>
</gene>
<accession>A0A9X7YP25</accession>
<dbReference type="PANTHER" id="PTHR30529">
    <property type="entry name" value="CYTOCHROME B561"/>
    <property type="match status" value="1"/>
</dbReference>
<dbReference type="InterPro" id="IPR052168">
    <property type="entry name" value="Cytochrome_b561_oxidase"/>
</dbReference>
<dbReference type="KEGG" id="vcw:GJQ55_13230"/>
<evidence type="ECO:0000256" key="5">
    <source>
        <dbReference type="ARBA" id="ARBA00022617"/>
    </source>
</evidence>
<evidence type="ECO:0000256" key="10">
    <source>
        <dbReference type="ARBA" id="ARBA00023004"/>
    </source>
</evidence>
<keyword evidence="10" id="KW-0408">Iron</keyword>
<dbReference type="GO" id="GO:0005886">
    <property type="term" value="C:plasma membrane"/>
    <property type="evidence" value="ECO:0007669"/>
    <property type="project" value="UniProtKB-SubCell"/>
</dbReference>
<dbReference type="Pfam" id="PF01292">
    <property type="entry name" value="Ni_hydr_CYTB"/>
    <property type="match status" value="1"/>
</dbReference>
<protein>
    <submittedName>
        <fullName evidence="15">Cytochrome b</fullName>
    </submittedName>
</protein>
<dbReference type="GO" id="GO:0009055">
    <property type="term" value="F:electron transfer activity"/>
    <property type="evidence" value="ECO:0007669"/>
    <property type="project" value="InterPro"/>
</dbReference>
<keyword evidence="16" id="KW-1185">Reference proteome</keyword>
<evidence type="ECO:0000256" key="1">
    <source>
        <dbReference type="ARBA" id="ARBA00001970"/>
    </source>
</evidence>
<keyword evidence="11 13" id="KW-0472">Membrane</keyword>
<feature type="transmembrane region" description="Helical" evidence="13">
    <location>
        <begin position="48"/>
        <end position="68"/>
    </location>
</feature>
<keyword evidence="6 13" id="KW-0812">Transmembrane</keyword>
<dbReference type="InterPro" id="IPR016174">
    <property type="entry name" value="Di-haem_cyt_TM"/>
</dbReference>
<comment type="subcellular location">
    <subcellularLocation>
        <location evidence="2">Cell membrane</location>
        <topology evidence="2">Multi-pass membrane protein</topology>
    </subcellularLocation>
</comment>
<keyword evidence="8" id="KW-0249">Electron transport</keyword>
<feature type="transmembrane region" description="Helical" evidence="13">
    <location>
        <begin position="12"/>
        <end position="28"/>
    </location>
</feature>
<sequence>MNDTPQRYGTLSRLLHWGMALLIGWQLLKIFDRINDGEHWVGQTLVPWHVSIGALIMLLVIIRLVWAIKQKDNRPRSEPVALVKAGHGLLYLGMLVMPITGVMYLVGKGYGLKVFGMQLIARGDGVEWMASLGSLHSPIAWLLLLLIAGHVGMALLHHFVKKDDTLKRML</sequence>
<organism evidence="15 16">
    <name type="scientific">Venatoribacter cucullus</name>
    <dbReference type="NCBI Taxonomy" id="2661630"/>
    <lineage>
        <taxon>Bacteria</taxon>
        <taxon>Pseudomonadati</taxon>
        <taxon>Pseudomonadota</taxon>
        <taxon>Gammaproteobacteria</taxon>
        <taxon>Oceanospirillales</taxon>
        <taxon>Oceanospirillaceae</taxon>
        <taxon>Venatoribacter</taxon>
    </lineage>
</organism>
<evidence type="ECO:0000259" key="14">
    <source>
        <dbReference type="Pfam" id="PF01292"/>
    </source>
</evidence>
<reference evidence="15 16" key="1">
    <citation type="submission" date="2019-11" db="EMBL/GenBank/DDBJ databases">
        <title>Venatorbacter sp. nov. a predator of Campylobacter and other Gram-negative bacteria.</title>
        <authorList>
            <person name="Saeedi A."/>
            <person name="Cummings N.J."/>
            <person name="Connerton I.F."/>
            <person name="Connerton P.L."/>
        </authorList>
    </citation>
    <scope>NUCLEOTIDE SEQUENCE [LARGE SCALE GENOMIC DNA]</scope>
    <source>
        <strain evidence="15">XL5</strain>
    </source>
</reference>
<keyword evidence="5" id="KW-0349">Heme</keyword>
<dbReference type="AlphaFoldDB" id="A0A9X7YP25"/>
<evidence type="ECO:0000256" key="7">
    <source>
        <dbReference type="ARBA" id="ARBA00022723"/>
    </source>
</evidence>
<dbReference type="SUPFAM" id="SSF81342">
    <property type="entry name" value="Transmembrane di-heme cytochromes"/>
    <property type="match status" value="1"/>
</dbReference>
<dbReference type="PANTHER" id="PTHR30529:SF1">
    <property type="entry name" value="CYTOCHROME B561 HOMOLOG 2"/>
    <property type="match status" value="1"/>
</dbReference>
<dbReference type="Gene3D" id="1.20.950.20">
    <property type="entry name" value="Transmembrane di-heme cytochromes, Chain C"/>
    <property type="match status" value="1"/>
</dbReference>
<dbReference type="InterPro" id="IPR011577">
    <property type="entry name" value="Cyt_b561_bac/Ni-Hgenase"/>
</dbReference>
<keyword evidence="3" id="KW-0813">Transport</keyword>
<evidence type="ECO:0000256" key="8">
    <source>
        <dbReference type="ARBA" id="ARBA00022982"/>
    </source>
</evidence>
<proteinExistence type="inferred from homology"/>
<comment type="similarity">
    <text evidence="12">Belongs to the cytochrome b561 family.</text>
</comment>
<evidence type="ECO:0000256" key="4">
    <source>
        <dbReference type="ARBA" id="ARBA00022475"/>
    </source>
</evidence>
<dbReference type="RefSeq" id="WP_228345454.1">
    <property type="nucleotide sequence ID" value="NZ_CP046056.1"/>
</dbReference>
<keyword evidence="4" id="KW-1003">Cell membrane</keyword>
<evidence type="ECO:0000256" key="6">
    <source>
        <dbReference type="ARBA" id="ARBA00022692"/>
    </source>
</evidence>
<feature type="domain" description="Cytochrome b561 bacterial/Ni-hydrogenase" evidence="14">
    <location>
        <begin position="7"/>
        <end position="170"/>
    </location>
</feature>
<evidence type="ECO:0000313" key="15">
    <source>
        <dbReference type="EMBL" id="QQD25380.1"/>
    </source>
</evidence>
<keyword evidence="9 13" id="KW-1133">Transmembrane helix</keyword>
<evidence type="ECO:0000256" key="9">
    <source>
        <dbReference type="ARBA" id="ARBA00022989"/>
    </source>
</evidence>
<evidence type="ECO:0000256" key="3">
    <source>
        <dbReference type="ARBA" id="ARBA00022448"/>
    </source>
</evidence>
<dbReference type="GO" id="GO:0022904">
    <property type="term" value="P:respiratory electron transport chain"/>
    <property type="evidence" value="ECO:0007669"/>
    <property type="project" value="InterPro"/>
</dbReference>
<dbReference type="Proteomes" id="UP000596074">
    <property type="component" value="Chromosome"/>
</dbReference>
<dbReference type="EMBL" id="CP046056">
    <property type="protein sequence ID" value="QQD25380.1"/>
    <property type="molecule type" value="Genomic_DNA"/>
</dbReference>
<evidence type="ECO:0000313" key="16">
    <source>
        <dbReference type="Proteomes" id="UP000596074"/>
    </source>
</evidence>
<name>A0A9X7YP25_9GAMM</name>
<feature type="transmembrane region" description="Helical" evidence="13">
    <location>
        <begin position="89"/>
        <end position="107"/>
    </location>
</feature>
<comment type="cofactor">
    <cofactor evidence="1">
        <name>heme b</name>
        <dbReference type="ChEBI" id="CHEBI:60344"/>
    </cofactor>
</comment>
<keyword evidence="7" id="KW-0479">Metal-binding</keyword>
<evidence type="ECO:0000256" key="13">
    <source>
        <dbReference type="SAM" id="Phobius"/>
    </source>
</evidence>
<dbReference type="GO" id="GO:0046872">
    <property type="term" value="F:metal ion binding"/>
    <property type="evidence" value="ECO:0007669"/>
    <property type="project" value="UniProtKB-KW"/>
</dbReference>
<evidence type="ECO:0000256" key="2">
    <source>
        <dbReference type="ARBA" id="ARBA00004651"/>
    </source>
</evidence>